<dbReference type="Proteomes" id="UP000707451">
    <property type="component" value="Unassembled WGS sequence"/>
</dbReference>
<dbReference type="PANTHER" id="PTHR31836">
    <property type="match status" value="1"/>
</dbReference>
<dbReference type="InterPro" id="IPR036908">
    <property type="entry name" value="RlpA-like_sf"/>
</dbReference>
<dbReference type="CDD" id="cd22191">
    <property type="entry name" value="DPBB_RlpA_EXP_N-like"/>
    <property type="match status" value="2"/>
</dbReference>
<feature type="compositionally biased region" description="Pro residues" evidence="2">
    <location>
        <begin position="245"/>
        <end position="255"/>
    </location>
</feature>
<dbReference type="Gene3D" id="2.40.40.10">
    <property type="entry name" value="RlpA-like domain"/>
    <property type="match status" value="2"/>
</dbReference>
<reference evidence="3" key="1">
    <citation type="submission" date="2021-06" db="EMBL/GenBank/DDBJ databases">
        <title>Genome Sequence of Mortierella hyaline Strain SCG-10, a Cold-Adapted, Nitrate-Reducing Fungus Isolated from Soil in Minnesota, USA.</title>
        <authorList>
            <person name="Aldossari N."/>
        </authorList>
    </citation>
    <scope>NUCLEOTIDE SEQUENCE</scope>
    <source>
        <strain evidence="3">SCG-10</strain>
    </source>
</reference>
<keyword evidence="4" id="KW-1185">Reference proteome</keyword>
<gene>
    <name evidence="3" type="ORF">KI688_012737</name>
</gene>
<evidence type="ECO:0000313" key="4">
    <source>
        <dbReference type="Proteomes" id="UP000707451"/>
    </source>
</evidence>
<dbReference type="PANTHER" id="PTHR31836:SF28">
    <property type="entry name" value="SRCR DOMAIN-CONTAINING PROTEIN-RELATED"/>
    <property type="match status" value="1"/>
</dbReference>
<dbReference type="SUPFAM" id="SSF50685">
    <property type="entry name" value="Barwin-like endoglucanases"/>
    <property type="match status" value="2"/>
</dbReference>
<evidence type="ECO:0000313" key="3">
    <source>
        <dbReference type="EMBL" id="KAG9066825.1"/>
    </source>
</evidence>
<feature type="compositionally biased region" description="Low complexity" evidence="2">
    <location>
        <begin position="225"/>
        <end position="244"/>
    </location>
</feature>
<evidence type="ECO:0008006" key="5">
    <source>
        <dbReference type="Google" id="ProtNLM"/>
    </source>
</evidence>
<dbReference type="OrthoDB" id="406505at2759"/>
<name>A0A9P7XT19_9FUNG</name>
<sequence>MAPIPRLAAKPLSIITGALFTAFSAPSSTPPTNGANATLPDTQYIGSASFLNLTLLHTPPLSSSSSSNSSSSSSSSSSPISSLVYYHSNNNTYTGCNQMPFSSTDNVVLMNPLQFGNASSSNSTCGNWIQVQNRQNTDLSTYAQIVGICDDCEYGSMDLSLGALNDLAPDLDFEDMTFSNSSDITISDLTDSDSTYSSSTTTISSDNLLDITWSLSDAPEPRNNPAPTSTTTSTTTSPTTTATPTPTPSSTPPPAEQFSGRGTWYSDTHGQCEHNYSQSDLIVAVNQDQMGTGKDMCGKKILMTMKGSNVQVIATVVDMCPKAYCKFGDLDLSQAAFKKFAGLGVGELTLQWSWL</sequence>
<dbReference type="EMBL" id="JAHRHY010000009">
    <property type="protein sequence ID" value="KAG9066825.1"/>
    <property type="molecule type" value="Genomic_DNA"/>
</dbReference>
<comment type="caution">
    <text evidence="3">The sequence shown here is derived from an EMBL/GenBank/DDBJ whole genome shotgun (WGS) entry which is preliminary data.</text>
</comment>
<keyword evidence="1" id="KW-0732">Signal</keyword>
<proteinExistence type="predicted"/>
<dbReference type="AlphaFoldDB" id="A0A9P7XT19"/>
<accession>A0A9P7XT19</accession>
<feature type="region of interest" description="Disordered" evidence="2">
    <location>
        <begin position="215"/>
        <end position="264"/>
    </location>
</feature>
<evidence type="ECO:0000256" key="1">
    <source>
        <dbReference type="ARBA" id="ARBA00022729"/>
    </source>
</evidence>
<organism evidence="3 4">
    <name type="scientific">Linnemannia hyalina</name>
    <dbReference type="NCBI Taxonomy" id="64524"/>
    <lineage>
        <taxon>Eukaryota</taxon>
        <taxon>Fungi</taxon>
        <taxon>Fungi incertae sedis</taxon>
        <taxon>Mucoromycota</taxon>
        <taxon>Mortierellomycotina</taxon>
        <taxon>Mortierellomycetes</taxon>
        <taxon>Mortierellales</taxon>
        <taxon>Mortierellaceae</taxon>
        <taxon>Linnemannia</taxon>
    </lineage>
</organism>
<dbReference type="InterPro" id="IPR051477">
    <property type="entry name" value="Expansin_CellWall"/>
</dbReference>
<evidence type="ECO:0000256" key="2">
    <source>
        <dbReference type="SAM" id="MobiDB-lite"/>
    </source>
</evidence>
<protein>
    <recommendedName>
        <fullName evidence="5">RlpA-like double-psi beta-barrel-protein domain-containing protein-containing protein</fullName>
    </recommendedName>
</protein>